<protein>
    <recommendedName>
        <fullName evidence="3">Deoxyhypusine synthase</fullName>
    </recommendedName>
</protein>
<dbReference type="EMBL" id="ABVL01000015">
    <property type="protein sequence ID" value="EDY18041.1"/>
    <property type="molecule type" value="Genomic_DNA"/>
</dbReference>
<dbReference type="STRING" id="497964.CfE428DRAFT_4472"/>
<evidence type="ECO:0000313" key="1">
    <source>
        <dbReference type="EMBL" id="EDY18041.1"/>
    </source>
</evidence>
<dbReference type="Proteomes" id="UP000005824">
    <property type="component" value="Unassembled WGS sequence"/>
</dbReference>
<evidence type="ECO:0000313" key="2">
    <source>
        <dbReference type="Proteomes" id="UP000005824"/>
    </source>
</evidence>
<gene>
    <name evidence="1" type="ORF">CfE428DRAFT_4472</name>
</gene>
<evidence type="ECO:0008006" key="3">
    <source>
        <dbReference type="Google" id="ProtNLM"/>
    </source>
</evidence>
<dbReference type="RefSeq" id="WP_006981794.1">
    <property type="nucleotide sequence ID" value="NZ_ABVL01000015.1"/>
</dbReference>
<keyword evidence="2" id="KW-1185">Reference proteome</keyword>
<comment type="caution">
    <text evidence="1">The sequence shown here is derived from an EMBL/GenBank/DDBJ whole genome shotgun (WGS) entry which is preliminary data.</text>
</comment>
<dbReference type="AlphaFoldDB" id="B4D6D2"/>
<dbReference type="InParanoid" id="B4D6D2"/>
<proteinExistence type="predicted"/>
<sequence>MKFEPLDFSKIRTYPVAERANKVNAQAFATPPAAGGSLRGFLDGLPDFLAVQDLRKIVTAVATAVRNQRPVVLMMGAHSIKVGLNPIFVDAMRRGILNAVAFNGAGAIHDFELCYQGETSEDVQRGLDDGSFGMVEETGQRMNAALADGVARGLGAGRALGEAARAAQYPNLALSILATAAELDIPVTVHIAVGTDIIHQHPTTKGSVLGEASYRDFQTFAAVCAQLEGGVVLNIGSAVIMPEVFLKALTIARNLGHKVEHFTTATFDMTRHYRPTENVQRRPTKLGGQGFYLVGHHEIMIPLLFAAITEELAR</sequence>
<reference evidence="1 2" key="1">
    <citation type="journal article" date="2011" name="J. Bacteriol.">
        <title>Genome sequence of Chthoniobacter flavus Ellin428, an aerobic heterotrophic soil bacterium.</title>
        <authorList>
            <person name="Kant R."/>
            <person name="van Passel M.W."/>
            <person name="Palva A."/>
            <person name="Lucas S."/>
            <person name="Lapidus A."/>
            <person name="Glavina Del Rio T."/>
            <person name="Dalin E."/>
            <person name="Tice H."/>
            <person name="Bruce D."/>
            <person name="Goodwin L."/>
            <person name="Pitluck S."/>
            <person name="Larimer F.W."/>
            <person name="Land M.L."/>
            <person name="Hauser L."/>
            <person name="Sangwan P."/>
            <person name="de Vos W.M."/>
            <person name="Janssen P.H."/>
            <person name="Smidt H."/>
        </authorList>
    </citation>
    <scope>NUCLEOTIDE SEQUENCE [LARGE SCALE GENOMIC DNA]</scope>
    <source>
        <strain evidence="1 2">Ellin428</strain>
    </source>
</reference>
<accession>B4D6D2</accession>
<name>B4D6D2_9BACT</name>
<dbReference type="eggNOG" id="COG1899">
    <property type="taxonomic scope" value="Bacteria"/>
</dbReference>
<organism evidence="1 2">
    <name type="scientific">Chthoniobacter flavus Ellin428</name>
    <dbReference type="NCBI Taxonomy" id="497964"/>
    <lineage>
        <taxon>Bacteria</taxon>
        <taxon>Pseudomonadati</taxon>
        <taxon>Verrucomicrobiota</taxon>
        <taxon>Spartobacteria</taxon>
        <taxon>Chthoniobacterales</taxon>
        <taxon>Chthoniobacteraceae</taxon>
        <taxon>Chthoniobacter</taxon>
    </lineage>
</organism>